<dbReference type="GO" id="GO:0016301">
    <property type="term" value="F:kinase activity"/>
    <property type="evidence" value="ECO:0007669"/>
    <property type="project" value="UniProtKB-KW"/>
</dbReference>
<keyword evidence="9" id="KW-1185">Reference proteome</keyword>
<dbReference type="InterPro" id="IPR050893">
    <property type="entry name" value="Sugar_PTS"/>
</dbReference>
<feature type="domain" description="PTS EIIA type-2" evidence="7">
    <location>
        <begin position="2"/>
        <end position="142"/>
    </location>
</feature>
<organism evidence="8 9">
    <name type="scientific">Mixta theicola</name>
    <dbReference type="NCBI Taxonomy" id="1458355"/>
    <lineage>
        <taxon>Bacteria</taxon>
        <taxon>Pseudomonadati</taxon>
        <taxon>Pseudomonadota</taxon>
        <taxon>Gammaproteobacteria</taxon>
        <taxon>Enterobacterales</taxon>
        <taxon>Erwiniaceae</taxon>
        <taxon>Mixta</taxon>
    </lineage>
</organism>
<dbReference type="GO" id="GO:0005886">
    <property type="term" value="C:plasma membrane"/>
    <property type="evidence" value="ECO:0007669"/>
    <property type="project" value="TreeGrafter"/>
</dbReference>
<protein>
    <submittedName>
        <fullName evidence="8">PTS sugar transporter subunit IIA</fullName>
    </submittedName>
</protein>
<dbReference type="SUPFAM" id="SSF55804">
    <property type="entry name" value="Phoshotransferase/anion transport protein"/>
    <property type="match status" value="1"/>
</dbReference>
<dbReference type="PROSITE" id="PS51094">
    <property type="entry name" value="PTS_EIIA_TYPE_2"/>
    <property type="match status" value="1"/>
</dbReference>
<name>A0A2K1QAL1_9GAMM</name>
<keyword evidence="3 8" id="KW-0762">Sugar transport</keyword>
<proteinExistence type="predicted"/>
<dbReference type="RefSeq" id="WP_103059409.1">
    <property type="nucleotide sequence ID" value="NZ_BSOF01000029.1"/>
</dbReference>
<keyword evidence="5" id="KW-0598">Phosphotransferase system</keyword>
<keyword evidence="4" id="KW-0808">Transferase</keyword>
<dbReference type="InterPro" id="IPR016152">
    <property type="entry name" value="PTrfase/Anion_transptr"/>
</dbReference>
<keyword evidence="6" id="KW-0418">Kinase</keyword>
<evidence type="ECO:0000256" key="3">
    <source>
        <dbReference type="ARBA" id="ARBA00022597"/>
    </source>
</evidence>
<evidence type="ECO:0000313" key="9">
    <source>
        <dbReference type="Proteomes" id="UP000236345"/>
    </source>
</evidence>
<evidence type="ECO:0000256" key="2">
    <source>
        <dbReference type="ARBA" id="ARBA00022553"/>
    </source>
</evidence>
<dbReference type="Gene3D" id="3.40.930.10">
    <property type="entry name" value="Mannitol-specific EII, Chain A"/>
    <property type="match status" value="1"/>
</dbReference>
<dbReference type="Pfam" id="PF00359">
    <property type="entry name" value="PTS_EIIA_2"/>
    <property type="match status" value="1"/>
</dbReference>
<dbReference type="OrthoDB" id="1640042at2"/>
<evidence type="ECO:0000313" key="8">
    <source>
        <dbReference type="EMBL" id="PNS12052.1"/>
    </source>
</evidence>
<dbReference type="GO" id="GO:0090563">
    <property type="term" value="F:protein-phosphocysteine-sugar phosphotransferase activity"/>
    <property type="evidence" value="ECO:0007669"/>
    <property type="project" value="TreeGrafter"/>
</dbReference>
<comment type="caution">
    <text evidence="8">The sequence shown here is derived from an EMBL/GenBank/DDBJ whole genome shotgun (WGS) entry which is preliminary data.</text>
</comment>
<evidence type="ECO:0000256" key="6">
    <source>
        <dbReference type="ARBA" id="ARBA00022777"/>
    </source>
</evidence>
<dbReference type="PANTHER" id="PTHR30181:SF2">
    <property type="entry name" value="PTS SYSTEM MANNITOL-SPECIFIC EIICBA COMPONENT"/>
    <property type="match status" value="1"/>
</dbReference>
<dbReference type="AlphaFoldDB" id="A0A2K1QAL1"/>
<dbReference type="GO" id="GO:0009401">
    <property type="term" value="P:phosphoenolpyruvate-dependent sugar phosphotransferase system"/>
    <property type="evidence" value="ECO:0007669"/>
    <property type="project" value="UniProtKB-KW"/>
</dbReference>
<dbReference type="Proteomes" id="UP000236345">
    <property type="component" value="Unassembled WGS sequence"/>
</dbReference>
<dbReference type="EMBL" id="NWUO01000005">
    <property type="protein sequence ID" value="PNS12052.1"/>
    <property type="molecule type" value="Genomic_DNA"/>
</dbReference>
<sequence length="142" mass="15446">MLKLTEEALYLQCQARNKTEAIKIAANALESAGYVRPGFFAAMMKREKAVPTYIGAGIAFPHCAKEDIGLVIKTGFLVFQFPNGVSWGAGKVVFIMVAIAATQNEHIQVLSEIADMLGDEANTMILASANSKSEFIEQFERA</sequence>
<reference evidence="9" key="1">
    <citation type="submission" date="2017-09" db="EMBL/GenBank/DDBJ databases">
        <authorList>
            <person name="Palmer M."/>
            <person name="Steenkamp E.T."/>
            <person name="Coetzee M.P."/>
            <person name="Avontuur J.R."/>
            <person name="Van Zyl E."/>
            <person name="Chan W.-Y."/>
            <person name="Blom J."/>
            <person name="Venter S.N."/>
        </authorList>
    </citation>
    <scope>NUCLEOTIDE SEQUENCE [LARGE SCALE GENOMIC DNA]</scope>
    <source>
        <strain evidence="9">QC88-366</strain>
    </source>
</reference>
<keyword evidence="1" id="KW-0813">Transport</keyword>
<dbReference type="CDD" id="cd00211">
    <property type="entry name" value="PTS_IIA_fru"/>
    <property type="match status" value="1"/>
</dbReference>
<accession>A0A2K1QAL1</accession>
<dbReference type="PANTHER" id="PTHR30181">
    <property type="entry name" value="MANNITOL PERMEASE IIC COMPONENT"/>
    <property type="match status" value="1"/>
</dbReference>
<evidence type="ECO:0000256" key="5">
    <source>
        <dbReference type="ARBA" id="ARBA00022683"/>
    </source>
</evidence>
<evidence type="ECO:0000256" key="1">
    <source>
        <dbReference type="ARBA" id="ARBA00022448"/>
    </source>
</evidence>
<gene>
    <name evidence="8" type="ORF">COO59_08690</name>
</gene>
<evidence type="ECO:0000259" key="7">
    <source>
        <dbReference type="PROSITE" id="PS51094"/>
    </source>
</evidence>
<evidence type="ECO:0000256" key="4">
    <source>
        <dbReference type="ARBA" id="ARBA00022679"/>
    </source>
</evidence>
<keyword evidence="2" id="KW-0597">Phosphoprotein</keyword>
<dbReference type="InterPro" id="IPR002178">
    <property type="entry name" value="PTS_EIIA_type-2_dom"/>
</dbReference>